<feature type="compositionally biased region" description="Acidic residues" evidence="1">
    <location>
        <begin position="11"/>
        <end position="30"/>
    </location>
</feature>
<reference evidence="2 3" key="1">
    <citation type="journal article" date="2016" name="Mol. Biol. Evol.">
        <title>Comparative Genomics of Early-Diverging Mushroom-Forming Fungi Provides Insights into the Origins of Lignocellulose Decay Capabilities.</title>
        <authorList>
            <person name="Nagy L.G."/>
            <person name="Riley R."/>
            <person name="Tritt A."/>
            <person name="Adam C."/>
            <person name="Daum C."/>
            <person name="Floudas D."/>
            <person name="Sun H."/>
            <person name="Yadav J.S."/>
            <person name="Pangilinan J."/>
            <person name="Larsson K.H."/>
            <person name="Matsuura K."/>
            <person name="Barry K."/>
            <person name="Labutti K."/>
            <person name="Kuo R."/>
            <person name="Ohm R.A."/>
            <person name="Bhattacharya S.S."/>
            <person name="Shirouzu T."/>
            <person name="Yoshinaga Y."/>
            <person name="Martin F.M."/>
            <person name="Grigoriev I.V."/>
            <person name="Hibbett D.S."/>
        </authorList>
    </citation>
    <scope>NUCLEOTIDE SEQUENCE [LARGE SCALE GENOMIC DNA]</scope>
    <source>
        <strain evidence="2 3">HHB10207 ss-3</strain>
    </source>
</reference>
<organism evidence="2 3">
    <name type="scientific">Sistotremastrum suecicum HHB10207 ss-3</name>
    <dbReference type="NCBI Taxonomy" id="1314776"/>
    <lineage>
        <taxon>Eukaryota</taxon>
        <taxon>Fungi</taxon>
        <taxon>Dikarya</taxon>
        <taxon>Basidiomycota</taxon>
        <taxon>Agaricomycotina</taxon>
        <taxon>Agaricomycetes</taxon>
        <taxon>Sistotremastrales</taxon>
        <taxon>Sistotremastraceae</taxon>
        <taxon>Sistotremastrum</taxon>
    </lineage>
</organism>
<evidence type="ECO:0000313" key="3">
    <source>
        <dbReference type="Proteomes" id="UP000076798"/>
    </source>
</evidence>
<feature type="compositionally biased region" description="Polar residues" evidence="1">
    <location>
        <begin position="71"/>
        <end position="98"/>
    </location>
</feature>
<protein>
    <submittedName>
        <fullName evidence="2">Uncharacterized protein</fullName>
    </submittedName>
</protein>
<sequence length="179" mass="19791">MSEGATPVADWSDESDGDYEPSDQESEEGSETASTAPSQPTSQCCRSPSFALPLPRRATQRSAQAARVPSIQPQKEVTPDTQCSSATAVNSSPAASNQLIPASLSQGMTRPQGVAQAENLKLQIEREKAKRKRYAAQQKLYQVKFKYLERKEQIRLRREKAKYHVAFRRKLCDEASASS</sequence>
<feature type="compositionally biased region" description="Low complexity" evidence="1">
    <location>
        <begin position="56"/>
        <end position="67"/>
    </location>
</feature>
<name>A0A165YGV2_9AGAM</name>
<dbReference type="AlphaFoldDB" id="A0A165YGV2"/>
<evidence type="ECO:0000256" key="1">
    <source>
        <dbReference type="SAM" id="MobiDB-lite"/>
    </source>
</evidence>
<dbReference type="EMBL" id="KV428256">
    <property type="protein sequence ID" value="KZT33235.1"/>
    <property type="molecule type" value="Genomic_DNA"/>
</dbReference>
<accession>A0A165YGV2</accession>
<proteinExistence type="predicted"/>
<keyword evidence="3" id="KW-1185">Reference proteome</keyword>
<evidence type="ECO:0000313" key="2">
    <source>
        <dbReference type="EMBL" id="KZT33235.1"/>
    </source>
</evidence>
<feature type="region of interest" description="Disordered" evidence="1">
    <location>
        <begin position="1"/>
        <end position="98"/>
    </location>
</feature>
<gene>
    <name evidence="2" type="ORF">SISSUDRAFT_1066312</name>
</gene>
<dbReference type="Proteomes" id="UP000076798">
    <property type="component" value="Unassembled WGS sequence"/>
</dbReference>